<dbReference type="GO" id="GO:0004066">
    <property type="term" value="F:asparagine synthase (glutamine-hydrolyzing) activity"/>
    <property type="evidence" value="ECO:0007669"/>
    <property type="project" value="InterPro"/>
</dbReference>
<sequence>MENLPPGAGDVVVIRQEHEIMASRGVAIVLSGWGGDQGISHIANLFELFLTGYWGCLLKEIKHLAKGSPLRFIKLFIYNTIYQLFIPYGYLGYPDKEVIQFVNKNFAKKMKRYSKKDILYFSLSPVKHIESGYIQTRTEQVAWLDAVYSIQHLYPYLDYRVVDFAMSIPRHFYFKNGISRYIYREAFKEILPKAIYQFTSKDDIAKSTYFTNVLKDTLATIRQVVNKLNRGLFAAYIDFDMLFRQLDSLAADDKKNIMIMKRRILSCYHIQQIVEDAEKSVQCSKNGI</sequence>
<dbReference type="AlphaFoldDB" id="A0A644Z136"/>
<gene>
    <name evidence="2" type="ORF">SDC9_81132</name>
</gene>
<dbReference type="EMBL" id="VSSQ01007007">
    <property type="protein sequence ID" value="MPM34546.1"/>
    <property type="molecule type" value="Genomic_DNA"/>
</dbReference>
<feature type="domain" description="Asparagine synthetase" evidence="1">
    <location>
        <begin position="149"/>
        <end position="219"/>
    </location>
</feature>
<dbReference type="Pfam" id="PF00733">
    <property type="entry name" value="Asn_synthase"/>
    <property type="match status" value="1"/>
</dbReference>
<proteinExistence type="predicted"/>
<dbReference type="Gene3D" id="3.40.50.620">
    <property type="entry name" value="HUPs"/>
    <property type="match status" value="1"/>
</dbReference>
<dbReference type="InterPro" id="IPR014729">
    <property type="entry name" value="Rossmann-like_a/b/a_fold"/>
</dbReference>
<protein>
    <recommendedName>
        <fullName evidence="1">Asparagine synthetase domain-containing protein</fullName>
    </recommendedName>
</protein>
<name>A0A644Z136_9ZZZZ</name>
<comment type="caution">
    <text evidence="2">The sequence shown here is derived from an EMBL/GenBank/DDBJ whole genome shotgun (WGS) entry which is preliminary data.</text>
</comment>
<dbReference type="GO" id="GO:0006529">
    <property type="term" value="P:asparagine biosynthetic process"/>
    <property type="evidence" value="ECO:0007669"/>
    <property type="project" value="InterPro"/>
</dbReference>
<reference evidence="2" key="1">
    <citation type="submission" date="2019-08" db="EMBL/GenBank/DDBJ databases">
        <authorList>
            <person name="Kucharzyk K."/>
            <person name="Murdoch R.W."/>
            <person name="Higgins S."/>
            <person name="Loffler F."/>
        </authorList>
    </citation>
    <scope>NUCLEOTIDE SEQUENCE</scope>
</reference>
<accession>A0A644Z136</accession>
<dbReference type="InterPro" id="IPR001962">
    <property type="entry name" value="Asn_synthase"/>
</dbReference>
<organism evidence="2">
    <name type="scientific">bioreactor metagenome</name>
    <dbReference type="NCBI Taxonomy" id="1076179"/>
    <lineage>
        <taxon>unclassified sequences</taxon>
        <taxon>metagenomes</taxon>
        <taxon>ecological metagenomes</taxon>
    </lineage>
</organism>
<evidence type="ECO:0000259" key="1">
    <source>
        <dbReference type="Pfam" id="PF00733"/>
    </source>
</evidence>
<evidence type="ECO:0000313" key="2">
    <source>
        <dbReference type="EMBL" id="MPM34546.1"/>
    </source>
</evidence>
<dbReference type="SUPFAM" id="SSF52402">
    <property type="entry name" value="Adenine nucleotide alpha hydrolases-like"/>
    <property type="match status" value="1"/>
</dbReference>